<dbReference type="Proteomes" id="UP000196320">
    <property type="component" value="Unassembled WGS sequence"/>
</dbReference>
<dbReference type="Gene3D" id="1.10.260.40">
    <property type="entry name" value="lambda repressor-like DNA-binding domains"/>
    <property type="match status" value="1"/>
</dbReference>
<organism evidence="2 3">
    <name type="scientific">Microbacterium esteraromaticum</name>
    <dbReference type="NCBI Taxonomy" id="57043"/>
    <lineage>
        <taxon>Bacteria</taxon>
        <taxon>Bacillati</taxon>
        <taxon>Actinomycetota</taxon>
        <taxon>Actinomycetes</taxon>
        <taxon>Micrococcales</taxon>
        <taxon>Microbacteriaceae</taxon>
        <taxon>Microbacterium</taxon>
    </lineage>
</organism>
<protein>
    <recommendedName>
        <fullName evidence="1">HTH cro/C1-type domain-containing protein</fullName>
    </recommendedName>
</protein>
<dbReference type="SUPFAM" id="SSF47413">
    <property type="entry name" value="lambda repressor-like DNA-binding domains"/>
    <property type="match status" value="1"/>
</dbReference>
<gene>
    <name evidence="2" type="ORF">FM104_11470</name>
</gene>
<keyword evidence="3" id="KW-1185">Reference proteome</keyword>
<dbReference type="PROSITE" id="PS50943">
    <property type="entry name" value="HTH_CROC1"/>
    <property type="match status" value="1"/>
</dbReference>
<dbReference type="EMBL" id="FUKO01000029">
    <property type="protein sequence ID" value="SJN41546.1"/>
    <property type="molecule type" value="Genomic_DNA"/>
</dbReference>
<sequence length="100" mass="11237">MWFVTVGLMSSNAPSSWEDYARAVGIELQRRRIAADLTQEKLAHKAGITRNHYQQLERGFWKAGTPANPSLKHLARLAQALQIEVDVLLPSVAEIEWPAD</sequence>
<proteinExistence type="predicted"/>
<reference evidence="2 3" key="1">
    <citation type="submission" date="2017-02" db="EMBL/GenBank/DDBJ databases">
        <authorList>
            <person name="Peterson S.W."/>
        </authorList>
    </citation>
    <scope>NUCLEOTIDE SEQUENCE [LARGE SCALE GENOMIC DNA]</scope>
    <source>
        <strain evidence="2 3">B Mb 05.01</strain>
    </source>
</reference>
<dbReference type="InterPro" id="IPR001387">
    <property type="entry name" value="Cro/C1-type_HTH"/>
</dbReference>
<dbReference type="AlphaFoldDB" id="A0A1R4KB56"/>
<accession>A0A1R4KB56</accession>
<feature type="domain" description="HTH cro/C1-type" evidence="1">
    <location>
        <begin position="28"/>
        <end position="88"/>
    </location>
</feature>
<dbReference type="Pfam" id="PF01381">
    <property type="entry name" value="HTH_3"/>
    <property type="match status" value="1"/>
</dbReference>
<dbReference type="CDD" id="cd00093">
    <property type="entry name" value="HTH_XRE"/>
    <property type="match status" value="1"/>
</dbReference>
<evidence type="ECO:0000313" key="3">
    <source>
        <dbReference type="Proteomes" id="UP000196320"/>
    </source>
</evidence>
<name>A0A1R4KB56_9MICO</name>
<dbReference type="InterPro" id="IPR010982">
    <property type="entry name" value="Lambda_DNA-bd_dom_sf"/>
</dbReference>
<dbReference type="GO" id="GO:0003677">
    <property type="term" value="F:DNA binding"/>
    <property type="evidence" value="ECO:0007669"/>
    <property type="project" value="InterPro"/>
</dbReference>
<evidence type="ECO:0000313" key="2">
    <source>
        <dbReference type="EMBL" id="SJN41546.1"/>
    </source>
</evidence>
<evidence type="ECO:0000259" key="1">
    <source>
        <dbReference type="PROSITE" id="PS50943"/>
    </source>
</evidence>
<dbReference type="SMART" id="SM00530">
    <property type="entry name" value="HTH_XRE"/>
    <property type="match status" value="1"/>
</dbReference>